<dbReference type="RefSeq" id="WP_338613355.1">
    <property type="nucleotide sequence ID" value="NZ_AP029022.1"/>
</dbReference>
<evidence type="ECO:0000256" key="1">
    <source>
        <dbReference type="SAM" id="MobiDB-lite"/>
    </source>
</evidence>
<proteinExistence type="predicted"/>
<reference evidence="2 3" key="1">
    <citation type="journal article" date="2020" name="Microbes Environ.">
        <title>Synthetic bacterial community of duckweed: a simple and stable system to study plant-microbe interactions.</title>
        <authorList>
            <person name="Ishizawa H."/>
            <person name="Tada M."/>
            <person name="Kuroda M."/>
            <person name="Inoue D."/>
            <person name="Futamata H."/>
            <person name="Ike M."/>
        </authorList>
    </citation>
    <scope>NUCLEOTIDE SEQUENCE [LARGE SCALE GENOMIC DNA]</scope>
    <source>
        <strain evidence="2 3">DW100</strain>
    </source>
</reference>
<sequence>MKINFTVLIFILLGIKGFSQIPDFLGIPNTTPSVNKNPAPKSSNSVIINSALLPTEKSSFDVKSSHRENIHSRNEKMIAEDMKKIAKEEEIRIQKESYEKAEEKENAIYNFSSLSDKVGTKSYYDAFDKLSSLDTDNYSVGEANFIVENAYFNNKKSFMKFRSQIKETVKLLKRKMKEQKFDTLSNSSKNLMLFKFLSEDMSIKGKNHKALKYDFEDYMGKKDWTKMFVDKLMEKGSGQCHSMPLYYLILAEELGAEAYLSYAPNHSYIRFMNEEEQWIDVELTNGMFTGNSLILESGYIKSEALQNKIYMNNLNKKELLSQFYTDLANGYIHKYGYDNFVFKTINKALELSPNNIFANMIRANYDISRFELAMKNLGINPRNREELQNIRNYPKAVFLLNNANERQDKIENLGYEFMPEEAYEGWLSSMKKEDNKQKSEEIAERMKIVNAQKQKERAEALKKSPPAKKEEKEKPKTNEIPKAWL</sequence>
<dbReference type="Proteomes" id="UP001380186">
    <property type="component" value="Chromosome"/>
</dbReference>
<evidence type="ECO:0000313" key="3">
    <source>
        <dbReference type="Proteomes" id="UP001380186"/>
    </source>
</evidence>
<evidence type="ECO:0000313" key="2">
    <source>
        <dbReference type="EMBL" id="BEV05962.1"/>
    </source>
</evidence>
<protein>
    <recommendedName>
        <fullName evidence="4">Transglutaminase-like superfamily protein</fullName>
    </recommendedName>
</protein>
<feature type="compositionally biased region" description="Basic and acidic residues" evidence="1">
    <location>
        <begin position="450"/>
        <end position="479"/>
    </location>
</feature>
<evidence type="ECO:0008006" key="4">
    <source>
        <dbReference type="Google" id="ProtNLM"/>
    </source>
</evidence>
<organism evidence="2 3">
    <name type="scientific">Chryseobacterium gambrini</name>
    <dbReference type="NCBI Taxonomy" id="373672"/>
    <lineage>
        <taxon>Bacteria</taxon>
        <taxon>Pseudomonadati</taxon>
        <taxon>Bacteroidota</taxon>
        <taxon>Flavobacteriia</taxon>
        <taxon>Flavobacteriales</taxon>
        <taxon>Weeksellaceae</taxon>
        <taxon>Chryseobacterium group</taxon>
        <taxon>Chryseobacterium</taxon>
    </lineage>
</organism>
<gene>
    <name evidence="2" type="ORF">CRDW_33360</name>
</gene>
<feature type="region of interest" description="Disordered" evidence="1">
    <location>
        <begin position="450"/>
        <end position="485"/>
    </location>
</feature>
<accession>A0ABM8KA79</accession>
<name>A0ABM8KA79_9FLAO</name>
<dbReference type="EMBL" id="AP029022">
    <property type="protein sequence ID" value="BEV05962.1"/>
    <property type="molecule type" value="Genomic_DNA"/>
</dbReference>
<keyword evidence="3" id="KW-1185">Reference proteome</keyword>